<dbReference type="OrthoDB" id="903693at2759"/>
<feature type="region of interest" description="Disordered" evidence="1">
    <location>
        <begin position="201"/>
        <end position="223"/>
    </location>
</feature>
<evidence type="ECO:0000313" key="3">
    <source>
        <dbReference type="RefSeq" id="XP_011071089.1"/>
    </source>
</evidence>
<feature type="compositionally biased region" description="Basic and acidic residues" evidence="1">
    <location>
        <begin position="25"/>
        <end position="52"/>
    </location>
</feature>
<reference evidence="3" key="1">
    <citation type="submission" date="2025-08" db="UniProtKB">
        <authorList>
            <consortium name="RefSeq"/>
        </authorList>
    </citation>
    <scope>IDENTIFICATION</scope>
</reference>
<feature type="region of interest" description="Disordered" evidence="1">
    <location>
        <begin position="25"/>
        <end position="67"/>
    </location>
</feature>
<dbReference type="Gramene" id="SIN_1018107.t">
    <property type="protein sequence ID" value="SIN_1018107.t.cds1"/>
    <property type="gene ID" value="SIN_1018107"/>
</dbReference>
<organism evidence="2 3">
    <name type="scientific">Sesamum indicum</name>
    <name type="common">Oriental sesame</name>
    <name type="synonym">Sesamum orientale</name>
    <dbReference type="NCBI Taxonomy" id="4182"/>
    <lineage>
        <taxon>Eukaryota</taxon>
        <taxon>Viridiplantae</taxon>
        <taxon>Streptophyta</taxon>
        <taxon>Embryophyta</taxon>
        <taxon>Tracheophyta</taxon>
        <taxon>Spermatophyta</taxon>
        <taxon>Magnoliopsida</taxon>
        <taxon>eudicotyledons</taxon>
        <taxon>Gunneridae</taxon>
        <taxon>Pentapetalae</taxon>
        <taxon>asterids</taxon>
        <taxon>lamiids</taxon>
        <taxon>Lamiales</taxon>
        <taxon>Pedaliaceae</taxon>
        <taxon>Sesamum</taxon>
    </lineage>
</organism>
<protein>
    <submittedName>
        <fullName evidence="3">Uncharacterized protein LOC105156609</fullName>
    </submittedName>
</protein>
<evidence type="ECO:0000313" key="2">
    <source>
        <dbReference type="Proteomes" id="UP000504604"/>
    </source>
</evidence>
<sequence>MQASLEEKLSPDQGLDSEAKISQDFNKLKLAGDSEDGDVKVEEYEAMDHHGDDEEEEEEEEEDEDGEEFSFMFVGENTLQIAAEDAFVNGQIKPVFPLFNQNLLFSGDDSSSLHENLPMTPPVKKVLVEMNEEDVKVTPSSPENDGIMGPYCEWRGKRAVEASPESCKKSNSTGFSKIWRFKDFVGRCNSDGRDAFVFLNNNGQAPQPAPETAEEKSGKKDDSTVKIVRKVKKSAKSKTASLSAHEVYLRSKAKEEERRRAYLPYRPELMGFFTNVNGGLTKNVHPY</sequence>
<dbReference type="InParanoid" id="A0A6I9SNE1"/>
<gene>
    <name evidence="3" type="primary">LOC105156609</name>
</gene>
<dbReference type="KEGG" id="sind:105156609"/>
<dbReference type="RefSeq" id="XP_011071089.1">
    <property type="nucleotide sequence ID" value="XM_011072787.2"/>
</dbReference>
<proteinExistence type="predicted"/>
<keyword evidence="2" id="KW-1185">Reference proteome</keyword>
<feature type="compositionally biased region" description="Acidic residues" evidence="1">
    <location>
        <begin position="53"/>
        <end position="67"/>
    </location>
</feature>
<feature type="compositionally biased region" description="Basic and acidic residues" evidence="1">
    <location>
        <begin position="213"/>
        <end position="223"/>
    </location>
</feature>
<dbReference type="FunCoup" id="A0A6I9SNE1">
    <property type="interactions" value="412"/>
</dbReference>
<name>A0A6I9SNE1_SESIN</name>
<evidence type="ECO:0000256" key="1">
    <source>
        <dbReference type="SAM" id="MobiDB-lite"/>
    </source>
</evidence>
<accession>A0A6I9SNE1</accession>
<dbReference type="Pfam" id="PF07816">
    <property type="entry name" value="DUF1645"/>
    <property type="match status" value="1"/>
</dbReference>
<dbReference type="AlphaFoldDB" id="A0A6I9SNE1"/>
<dbReference type="PANTHER" id="PTHR33095">
    <property type="entry name" value="OS07G0619500 PROTEIN"/>
    <property type="match status" value="1"/>
</dbReference>
<dbReference type="Proteomes" id="UP000504604">
    <property type="component" value="Linkage group LG2"/>
</dbReference>
<dbReference type="InterPro" id="IPR012442">
    <property type="entry name" value="DUF1645_plant"/>
</dbReference>
<dbReference type="PANTHER" id="PTHR33095:SF114">
    <property type="entry name" value="DUF1645 FAMILY PROTEIN"/>
    <property type="match status" value="1"/>
</dbReference>
<feature type="compositionally biased region" description="Basic and acidic residues" evidence="1">
    <location>
        <begin position="1"/>
        <end position="10"/>
    </location>
</feature>
<dbReference type="GeneID" id="105156609"/>
<feature type="region of interest" description="Disordered" evidence="1">
    <location>
        <begin position="1"/>
        <end position="20"/>
    </location>
</feature>